<dbReference type="CDD" id="cd19438">
    <property type="entry name" value="lipocalin_Blc-like"/>
    <property type="match status" value="1"/>
</dbReference>
<proteinExistence type="predicted"/>
<evidence type="ECO:0000313" key="3">
    <source>
        <dbReference type="Proteomes" id="UP000707731"/>
    </source>
</evidence>
<protein>
    <submittedName>
        <fullName evidence="2">Lipocalin family protein</fullName>
    </submittedName>
</protein>
<organism evidence="2 3">
    <name type="scientific">Nocardia higoensis</name>
    <dbReference type="NCBI Taxonomy" id="228599"/>
    <lineage>
        <taxon>Bacteria</taxon>
        <taxon>Bacillati</taxon>
        <taxon>Actinomycetota</taxon>
        <taxon>Actinomycetes</taxon>
        <taxon>Mycobacteriales</taxon>
        <taxon>Nocardiaceae</taxon>
        <taxon>Nocardia</taxon>
    </lineage>
</organism>
<reference evidence="2 3" key="1">
    <citation type="submission" date="2020-10" db="EMBL/GenBank/DDBJ databases">
        <title>Identification of Nocardia species via Next-generation sequencing and recognition of intraspecies genetic diversity.</title>
        <authorList>
            <person name="Li P."/>
            <person name="Li P."/>
            <person name="Lu B."/>
        </authorList>
    </citation>
    <scope>NUCLEOTIDE SEQUENCE [LARGE SCALE GENOMIC DNA]</scope>
    <source>
        <strain evidence="2 3">BJ06-0143</strain>
    </source>
</reference>
<dbReference type="InterPro" id="IPR047202">
    <property type="entry name" value="Lipocalin_Blc-like_dom"/>
</dbReference>
<dbReference type="InterPro" id="IPR000566">
    <property type="entry name" value="Lipocln_cytosolic_FA-bd_dom"/>
</dbReference>
<dbReference type="EMBL" id="JADLQN010000001">
    <property type="protein sequence ID" value="MBF6353699.1"/>
    <property type="molecule type" value="Genomic_DNA"/>
</dbReference>
<accession>A0ABS0DA00</accession>
<evidence type="ECO:0000313" key="2">
    <source>
        <dbReference type="EMBL" id="MBF6353699.1"/>
    </source>
</evidence>
<evidence type="ECO:0000259" key="1">
    <source>
        <dbReference type="Pfam" id="PF08212"/>
    </source>
</evidence>
<name>A0ABS0DA00_9NOCA</name>
<keyword evidence="3" id="KW-1185">Reference proteome</keyword>
<dbReference type="InterPro" id="IPR012674">
    <property type="entry name" value="Calycin"/>
</dbReference>
<dbReference type="PANTHER" id="PTHR10612:SF34">
    <property type="entry name" value="APOLIPOPROTEIN D"/>
    <property type="match status" value="1"/>
</dbReference>
<dbReference type="Proteomes" id="UP000707731">
    <property type="component" value="Unassembled WGS sequence"/>
</dbReference>
<dbReference type="PANTHER" id="PTHR10612">
    <property type="entry name" value="APOLIPOPROTEIN D"/>
    <property type="match status" value="1"/>
</dbReference>
<comment type="caution">
    <text evidence="2">The sequence shown here is derived from an EMBL/GenBank/DDBJ whole genome shotgun (WGS) entry which is preliminary data.</text>
</comment>
<dbReference type="Gene3D" id="2.40.128.20">
    <property type="match status" value="1"/>
</dbReference>
<gene>
    <name evidence="2" type="ORF">IU449_03905</name>
</gene>
<sequence>MDSIWRVRADPASIGSSIRRVLFLSPPPCRRAIFAVPIFRGDNKNRFAREPQVSSLFGRDARKLWTTGRRIAALAVTSAAATAITFTVPAGAQAQPLAPIPTLDVQRYLGDWNQVAAVPQPYNLACARDTAANYQLIDASNIRVENSCTTWTGGQNRIVGNARVVDPVSNAQLHVSFPGVPFQDSLDGPPNYIVAHLAEDYSWALVGDPVRFSGFVLSRSTAVDAARWQEIKRVVAERGYNPCFLLTSPTPGGATDIRPLCMM</sequence>
<dbReference type="Pfam" id="PF08212">
    <property type="entry name" value="Lipocalin_2"/>
    <property type="match status" value="1"/>
</dbReference>
<feature type="domain" description="Lipocalin/cytosolic fatty-acid binding" evidence="1">
    <location>
        <begin position="103"/>
        <end position="246"/>
    </location>
</feature>
<dbReference type="SUPFAM" id="SSF50814">
    <property type="entry name" value="Lipocalins"/>
    <property type="match status" value="1"/>
</dbReference>